<dbReference type="GeneID" id="31364140"/>
<dbReference type="AlphaFoldDB" id="D3BJD6"/>
<proteinExistence type="predicted"/>
<evidence type="ECO:0000313" key="2">
    <source>
        <dbReference type="Proteomes" id="UP000001396"/>
    </source>
</evidence>
<reference evidence="1 2" key="1">
    <citation type="journal article" date="2011" name="Genome Res.">
        <title>Phylogeny-wide analysis of social amoeba genomes highlights ancient origins for complex intercellular communication.</title>
        <authorList>
            <person name="Heidel A.J."/>
            <person name="Lawal H.M."/>
            <person name="Felder M."/>
            <person name="Schilde C."/>
            <person name="Helps N.R."/>
            <person name="Tunggal B."/>
            <person name="Rivero F."/>
            <person name="John U."/>
            <person name="Schleicher M."/>
            <person name="Eichinger L."/>
            <person name="Platzer M."/>
            <person name="Noegel A.A."/>
            <person name="Schaap P."/>
            <person name="Gloeckner G."/>
        </authorList>
    </citation>
    <scope>NUCLEOTIDE SEQUENCE [LARGE SCALE GENOMIC DNA]</scope>
    <source>
        <strain evidence="2">ATCC 26659 / Pp 5 / PN500</strain>
    </source>
</reference>
<evidence type="ECO:0000313" key="1">
    <source>
        <dbReference type="EMBL" id="EFA78016.1"/>
    </source>
</evidence>
<dbReference type="RefSeq" id="XP_020430144.1">
    <property type="nucleotide sequence ID" value="XM_020579469.1"/>
</dbReference>
<accession>D3BJD6</accession>
<protein>
    <submittedName>
        <fullName evidence="1">Uncharacterized protein</fullName>
    </submittedName>
</protein>
<dbReference type="Proteomes" id="UP000001396">
    <property type="component" value="Unassembled WGS sequence"/>
</dbReference>
<dbReference type="EMBL" id="ADBJ01000038">
    <property type="protein sequence ID" value="EFA78016.1"/>
    <property type="molecule type" value="Genomic_DNA"/>
</dbReference>
<gene>
    <name evidence="1" type="ORF">PPL_08661</name>
</gene>
<sequence>MDNEQYEGAYQFLTDQLSYCPEYLSSPAFISFFKVCRKIPSMDGRIIELIEKHIHSIPAEQLQKIGVSLLDTVSSVEKSLDFYSKLLVNKANLDQYHHEFFKAQHFDFTASYIDVVEQWLLRQGRIYSAPLIYLFGIKSYDSPSYQILSLLRDNLEQVSIIIAYGESLANNGLAVKRMMEMFGQSSRETQQKIVERVIYINLHIGRINRVLHWRQLLETPSQEIDYLIARHFCDPIANSSRQLENYWRELLRESWGISMESSAKQQQLNDNSIYRKYVKERGQYATPFEDLFKYNNTIYKRSNSDAEESLMAQLSELAFLPRMELSKQSDGLHRMAKTLDQVCSQEFVQLNFGILLQCVELLYYGLTKDDFKSLWSSFTKKTRYWLNNPNYYVLAIDSNCNDGVALLLDNLPHEMINRYSYIKNAILEQLLWAGEFSMSMKLFSSIGYGMSSERCYRALASQIIDEKFQMDPDDYERFKLQANANNNICELLDCWYAIKRGDIAKAEQLYQTLKTTQAKKRAVITKLGFKLYCLTRQQQQQQIDVFDLLEYIGVTRTNEFYDVLLPELTVLPGFNTKQLYDIIELDGSFYKLFHTPRVVELIVYSYPEAHKRLESFKKFANLPPRYTKHFIQSILNDMNFTKTPKRYLKRVKMSEIEEKVKITQETLNTIQDIYNL</sequence>
<organism evidence="1 2">
    <name type="scientific">Heterostelium pallidum (strain ATCC 26659 / Pp 5 / PN500)</name>
    <name type="common">Cellular slime mold</name>
    <name type="synonym">Polysphondylium pallidum</name>
    <dbReference type="NCBI Taxonomy" id="670386"/>
    <lineage>
        <taxon>Eukaryota</taxon>
        <taxon>Amoebozoa</taxon>
        <taxon>Evosea</taxon>
        <taxon>Eumycetozoa</taxon>
        <taxon>Dictyostelia</taxon>
        <taxon>Acytosteliales</taxon>
        <taxon>Acytosteliaceae</taxon>
        <taxon>Heterostelium</taxon>
    </lineage>
</organism>
<keyword evidence="2" id="KW-1185">Reference proteome</keyword>
<name>D3BJD6_HETP5</name>
<comment type="caution">
    <text evidence="1">The sequence shown here is derived from an EMBL/GenBank/DDBJ whole genome shotgun (WGS) entry which is preliminary data.</text>
</comment>
<dbReference type="InParanoid" id="D3BJD6"/>